<dbReference type="InterPro" id="IPR028082">
    <property type="entry name" value="Peripla_BP_I"/>
</dbReference>
<evidence type="ECO:0000259" key="4">
    <source>
        <dbReference type="PROSITE" id="PS50932"/>
    </source>
</evidence>
<evidence type="ECO:0000313" key="5">
    <source>
        <dbReference type="EMBL" id="MBP2437180.1"/>
    </source>
</evidence>
<sequence>MPKRTTSRDVAARAGVSQSTVSHVLTGKTTVTDATRQRVLAAMEELRYRPNLAARSMRTRKSGRLAVVMPLTTPSIGDAISGAAEAAQEAGYVLELQGLTGTAEARKQRLLEIAGTGEFEGILSFMSVPGGDDLDEHTTVFALSAYDENLHVSGEMAEAGAIAEIIETLATQGHRRFLHIAGPEDYASALARRAAYESTIARLGLDSLGVIAGDWSGDSGERALRTLPDDTPPVAIIASNDLVAAGAIRGAHARGWTVPGQVSVSGWDDLDLSAFLDPSLTTVALDRQALGRHAVHRLLAKMRGEAEPERAGSLARVVWRESTGTLHPSD</sequence>
<dbReference type="Gene3D" id="1.10.260.40">
    <property type="entry name" value="lambda repressor-like DNA-binding domains"/>
    <property type="match status" value="1"/>
</dbReference>
<dbReference type="Pfam" id="PF13377">
    <property type="entry name" value="Peripla_BP_3"/>
    <property type="match status" value="1"/>
</dbReference>
<evidence type="ECO:0000256" key="1">
    <source>
        <dbReference type="ARBA" id="ARBA00023015"/>
    </source>
</evidence>
<comment type="caution">
    <text evidence="5">The sequence shown here is derived from an EMBL/GenBank/DDBJ whole genome shotgun (WGS) entry which is preliminary data.</text>
</comment>
<keyword evidence="2 5" id="KW-0238">DNA-binding</keyword>
<dbReference type="PANTHER" id="PTHR30146">
    <property type="entry name" value="LACI-RELATED TRANSCRIPTIONAL REPRESSOR"/>
    <property type="match status" value="1"/>
</dbReference>
<protein>
    <submittedName>
        <fullName evidence="5">DNA-binding LacI/PurR family transcriptional regulator</fullName>
    </submittedName>
</protein>
<gene>
    <name evidence="5" type="ORF">JOF34_001766</name>
</gene>
<dbReference type="SUPFAM" id="SSF53822">
    <property type="entry name" value="Periplasmic binding protein-like I"/>
    <property type="match status" value="1"/>
</dbReference>
<dbReference type="InterPro" id="IPR010982">
    <property type="entry name" value="Lambda_DNA-bd_dom_sf"/>
</dbReference>
<organism evidence="5 6">
    <name type="scientific">Microbacterium amylolyticum</name>
    <dbReference type="NCBI Taxonomy" id="936337"/>
    <lineage>
        <taxon>Bacteria</taxon>
        <taxon>Bacillati</taxon>
        <taxon>Actinomycetota</taxon>
        <taxon>Actinomycetes</taxon>
        <taxon>Micrococcales</taxon>
        <taxon>Microbacteriaceae</taxon>
        <taxon>Microbacterium</taxon>
    </lineage>
</organism>
<keyword evidence="3" id="KW-0804">Transcription</keyword>
<keyword evidence="1" id="KW-0805">Transcription regulation</keyword>
<evidence type="ECO:0000256" key="3">
    <source>
        <dbReference type="ARBA" id="ARBA00023163"/>
    </source>
</evidence>
<name>A0ABS4ZIS4_9MICO</name>
<evidence type="ECO:0000313" key="6">
    <source>
        <dbReference type="Proteomes" id="UP001519362"/>
    </source>
</evidence>
<dbReference type="PROSITE" id="PS50932">
    <property type="entry name" value="HTH_LACI_2"/>
    <property type="match status" value="1"/>
</dbReference>
<reference evidence="5 6" key="1">
    <citation type="submission" date="2021-03" db="EMBL/GenBank/DDBJ databases">
        <title>Sequencing the genomes of 1000 actinobacteria strains.</title>
        <authorList>
            <person name="Klenk H.-P."/>
        </authorList>
    </citation>
    <scope>NUCLEOTIDE SEQUENCE [LARGE SCALE GENOMIC DNA]</scope>
    <source>
        <strain evidence="5 6">DSM 24221</strain>
    </source>
</reference>
<dbReference type="PANTHER" id="PTHR30146:SF155">
    <property type="entry name" value="ALANINE RACEMASE"/>
    <property type="match status" value="1"/>
</dbReference>
<dbReference type="CDD" id="cd01392">
    <property type="entry name" value="HTH_LacI"/>
    <property type="match status" value="1"/>
</dbReference>
<dbReference type="EMBL" id="JAGIOL010000001">
    <property type="protein sequence ID" value="MBP2437180.1"/>
    <property type="molecule type" value="Genomic_DNA"/>
</dbReference>
<dbReference type="GO" id="GO:0003677">
    <property type="term" value="F:DNA binding"/>
    <property type="evidence" value="ECO:0007669"/>
    <property type="project" value="UniProtKB-KW"/>
</dbReference>
<dbReference type="InterPro" id="IPR000843">
    <property type="entry name" value="HTH_LacI"/>
</dbReference>
<proteinExistence type="predicted"/>
<feature type="domain" description="HTH lacI-type" evidence="4">
    <location>
        <begin position="5"/>
        <end position="59"/>
    </location>
</feature>
<dbReference type="Proteomes" id="UP001519362">
    <property type="component" value="Unassembled WGS sequence"/>
</dbReference>
<evidence type="ECO:0000256" key="2">
    <source>
        <dbReference type="ARBA" id="ARBA00023125"/>
    </source>
</evidence>
<dbReference type="Gene3D" id="3.40.50.2300">
    <property type="match status" value="2"/>
</dbReference>
<dbReference type="Pfam" id="PF00356">
    <property type="entry name" value="LacI"/>
    <property type="match status" value="1"/>
</dbReference>
<dbReference type="SUPFAM" id="SSF47413">
    <property type="entry name" value="lambda repressor-like DNA-binding domains"/>
    <property type="match status" value="1"/>
</dbReference>
<accession>A0ABS4ZIS4</accession>
<keyword evidence="6" id="KW-1185">Reference proteome</keyword>
<dbReference type="InterPro" id="IPR046335">
    <property type="entry name" value="LacI/GalR-like_sensor"/>
</dbReference>
<dbReference type="SMART" id="SM00354">
    <property type="entry name" value="HTH_LACI"/>
    <property type="match status" value="1"/>
</dbReference>
<dbReference type="RefSeq" id="WP_165134617.1">
    <property type="nucleotide sequence ID" value="NZ_CP049253.1"/>
</dbReference>